<evidence type="ECO:0000256" key="1">
    <source>
        <dbReference type="SAM" id="SignalP"/>
    </source>
</evidence>
<dbReference type="Gene3D" id="1.10.150.280">
    <property type="entry name" value="AF1531-like domain"/>
    <property type="match status" value="1"/>
</dbReference>
<proteinExistence type="predicted"/>
<keyword evidence="1" id="KW-0732">Signal</keyword>
<dbReference type="Proteomes" id="UP001501725">
    <property type="component" value="Unassembled WGS sequence"/>
</dbReference>
<dbReference type="EMBL" id="BAABGY010000001">
    <property type="protein sequence ID" value="GAA4319754.1"/>
    <property type="molecule type" value="Genomic_DNA"/>
</dbReference>
<comment type="caution">
    <text evidence="2">The sequence shown here is derived from an EMBL/GenBank/DDBJ whole genome shotgun (WGS) entry which is preliminary data.</text>
</comment>
<dbReference type="SUPFAM" id="SSF47781">
    <property type="entry name" value="RuvA domain 2-like"/>
    <property type="match status" value="1"/>
</dbReference>
<dbReference type="Pfam" id="PF12836">
    <property type="entry name" value="HHH_3"/>
    <property type="match status" value="1"/>
</dbReference>
<name>A0ABP8G9J1_9BACT</name>
<feature type="signal peptide" evidence="1">
    <location>
        <begin position="1"/>
        <end position="18"/>
    </location>
</feature>
<organism evidence="2 3">
    <name type="scientific">Flaviaesturariibacter amylovorans</name>
    <dbReference type="NCBI Taxonomy" id="1084520"/>
    <lineage>
        <taxon>Bacteria</taxon>
        <taxon>Pseudomonadati</taxon>
        <taxon>Bacteroidota</taxon>
        <taxon>Chitinophagia</taxon>
        <taxon>Chitinophagales</taxon>
        <taxon>Chitinophagaceae</taxon>
        <taxon>Flaviaestuariibacter</taxon>
    </lineage>
</organism>
<protein>
    <submittedName>
        <fullName evidence="2">Helix-hairpin-helix domain-containing protein</fullName>
    </submittedName>
</protein>
<reference evidence="3" key="1">
    <citation type="journal article" date="2019" name="Int. J. Syst. Evol. Microbiol.">
        <title>The Global Catalogue of Microorganisms (GCM) 10K type strain sequencing project: providing services to taxonomists for standard genome sequencing and annotation.</title>
        <authorList>
            <consortium name="The Broad Institute Genomics Platform"/>
            <consortium name="The Broad Institute Genome Sequencing Center for Infectious Disease"/>
            <person name="Wu L."/>
            <person name="Ma J."/>
        </authorList>
    </citation>
    <scope>NUCLEOTIDE SEQUENCE [LARGE SCALE GENOMIC DNA]</scope>
    <source>
        <strain evidence="3">JCM 17919</strain>
    </source>
</reference>
<dbReference type="RefSeq" id="WP_345253046.1">
    <property type="nucleotide sequence ID" value="NZ_BAABGY010000001.1"/>
</dbReference>
<accession>A0ABP8G9J1</accession>
<gene>
    <name evidence="2" type="ORF">GCM10023184_04650</name>
</gene>
<evidence type="ECO:0000313" key="2">
    <source>
        <dbReference type="EMBL" id="GAA4319754.1"/>
    </source>
</evidence>
<sequence length="658" mass="72925">MHYLYLVLLCSILLPAAAQDLDPVRSGLEQLGDPPERSTDAEPLAQELEYLRRHPLSVNTATAEQLRALGALHELQVQSLLHYRARLGPLLAVEELQAVPHWDPALVQQLRPYLSASAAGPPPHLFRGEHRLQFLFARELERAAGYRLPGGYAGSPDRLQLRYRFQGPRLRWGLTAEKDAGEPLFRKGTGIDFLSGHLYYEGSGLLRTLALGDYTVNMGQGLIQWQGLAFGGGADLSYLKRQGPLFLPHRAAGEFAFHRGAALTLQRGSLELSAFASYRRLDPTGAETADSGRLHFTGFGESGLHRTPGERASRGRLVQWAGGGRLRYRRGRFVLAVQGIRYRFSAQMQQRKESYDLFSPQGNEWFNGSVDYAHSLGNVHFFGEWATGQGGGSALVQGLLWSGDPAWDLGLLYRRIAPRFASLGGNAFTRHSAPQNEEGLYLTLQVRPSVQWQWSVFADLYHSPWLRYRVDAPAGGADLGAGLRYRPSRRVELSLRYAWRQRMVNNGGDQPVRGVDPVRRHSARLLLRQQLPGMAVQLEGAATWGVQGGGSGMAVEGEGRLGRRWRLTLRGHLFATGDWEGRLYAWEPDVQAGAPALAVYGRGARWLALLRYEGRGGIGGSLRWAQTIRPDEPFTGSGMERVAGSRVSEIRVGAMIRL</sequence>
<evidence type="ECO:0000313" key="3">
    <source>
        <dbReference type="Proteomes" id="UP001501725"/>
    </source>
</evidence>
<dbReference type="InterPro" id="IPR010994">
    <property type="entry name" value="RuvA_2-like"/>
</dbReference>
<keyword evidence="3" id="KW-1185">Reference proteome</keyword>
<feature type="chain" id="PRO_5045314259" evidence="1">
    <location>
        <begin position="19"/>
        <end position="658"/>
    </location>
</feature>